<keyword evidence="1" id="KW-0732">Signal</keyword>
<keyword evidence="3" id="KW-1185">Reference proteome</keyword>
<proteinExistence type="predicted"/>
<feature type="chain" id="PRO_5035307457" evidence="1">
    <location>
        <begin position="24"/>
        <end position="142"/>
    </location>
</feature>
<dbReference type="OrthoDB" id="542705at2759"/>
<dbReference type="AlphaFoldDB" id="A0A8J4FX46"/>
<evidence type="ECO:0000313" key="2">
    <source>
        <dbReference type="EMBL" id="GIL92736.1"/>
    </source>
</evidence>
<gene>
    <name evidence="2" type="ORF">Vretifemale_20244</name>
</gene>
<feature type="non-terminal residue" evidence="2">
    <location>
        <position position="142"/>
    </location>
</feature>
<protein>
    <submittedName>
        <fullName evidence="2">Uncharacterized protein</fullName>
    </submittedName>
</protein>
<dbReference type="EMBL" id="BNCP01000082">
    <property type="protein sequence ID" value="GIL92736.1"/>
    <property type="molecule type" value="Genomic_DNA"/>
</dbReference>
<reference evidence="2" key="1">
    <citation type="journal article" date="2021" name="Proc. Natl. Acad. Sci. U.S.A.">
        <title>Three genomes in the algal genus Volvox reveal the fate of a haploid sex-determining region after a transition to homothallism.</title>
        <authorList>
            <person name="Yamamoto K."/>
            <person name="Hamaji T."/>
            <person name="Kawai-Toyooka H."/>
            <person name="Matsuzaki R."/>
            <person name="Takahashi F."/>
            <person name="Nishimura Y."/>
            <person name="Kawachi M."/>
            <person name="Noguchi H."/>
            <person name="Minakuchi Y."/>
            <person name="Umen J.G."/>
            <person name="Toyoda A."/>
            <person name="Nozaki H."/>
        </authorList>
    </citation>
    <scope>NUCLEOTIDE SEQUENCE</scope>
    <source>
        <strain evidence="2">NIES-3786</strain>
    </source>
</reference>
<accession>A0A8J4FX46</accession>
<organism evidence="2 3">
    <name type="scientific">Volvox reticuliferus</name>
    <dbReference type="NCBI Taxonomy" id="1737510"/>
    <lineage>
        <taxon>Eukaryota</taxon>
        <taxon>Viridiplantae</taxon>
        <taxon>Chlorophyta</taxon>
        <taxon>core chlorophytes</taxon>
        <taxon>Chlorophyceae</taxon>
        <taxon>CS clade</taxon>
        <taxon>Chlamydomonadales</taxon>
        <taxon>Volvocaceae</taxon>
        <taxon>Volvox</taxon>
    </lineage>
</organism>
<feature type="signal peptide" evidence="1">
    <location>
        <begin position="1"/>
        <end position="23"/>
    </location>
</feature>
<dbReference type="Proteomes" id="UP000747110">
    <property type="component" value="Unassembled WGS sequence"/>
</dbReference>
<evidence type="ECO:0000313" key="3">
    <source>
        <dbReference type="Proteomes" id="UP000747110"/>
    </source>
</evidence>
<comment type="caution">
    <text evidence="2">The sequence shown here is derived from an EMBL/GenBank/DDBJ whole genome shotgun (WGS) entry which is preliminary data.</text>
</comment>
<evidence type="ECO:0000256" key="1">
    <source>
        <dbReference type="SAM" id="SignalP"/>
    </source>
</evidence>
<name>A0A8J4FX46_9CHLO</name>
<sequence>MWHGVALRLPPGILLIMVGSGGGGTKRSPQRKYLNTCRHRLQCTVPYDVRYPREMALLITSAVVTAPALDSSNDDLNQPSREPVSRKARPFPSLSYLPYKLGVLGIFRGTRREEVAVVTLDHKQADGLRLINGGHVVMRKRE</sequence>